<gene>
    <name evidence="11" type="ORF">BOTBODRAFT_139324</name>
</gene>
<dbReference type="HOGENOM" id="CLU_014602_1_0_1"/>
<keyword evidence="3 9" id="KW-0732">Signal</keyword>
<sequence>MIVSFKFSSLVLLTTAASSWASSSAAYAPTRVACPDQPLLRVFTSANQTLDPREEEYIQARSRTLSAAWHSWIDAETLGYDLDSLGGEGGINFPIVGLGVSGGGYRSALYGAAVIAALDSRNETAAQAGTGGLLQVTSYLAGVSGGAWVVSSLILNSLPMVRDLVLGPEDSGTAGWLVDANVLVPASADFPSSGLNASNITDLNSAYLTDLLSGIAAKAEAGFNVSITDAWSRALSYHFFPGTNLQNFFGNSTHGAGILWSSIQDLAIFKSHGLPYPLLTAESIFANQTGLLRVPLGNPVYEFTPFEMGSWDPALSAFADIKFAGTRFQGGKPVDPDTCVNGFDQAGFIFGTSASLFNGIVNTTTGTISGLSDTPETEAALKALLGTLGSLSKGVIDVANWPNAFKGIKPGTYPDSDVDNLRLIDGESAEENLPLGPLLAKVRGLDVIVALDASGDNPNTTFPEGNSLYTTLNRTTTVLHGVSQPLPPLPPSPTDLVKLGLNLHPTFFGCYPTQSPPEFPLLLYFPNAPPVNGGAPVTNTPTLQLQYPTQNVSRFFDAAFTNAVSGFVPGALGADPLFGKCLQCAVIDRARFLSEPQVPRSEFCDKCFSQYCYTPGGSQAAPSAAARREDVGASVRGRYMYRPLP</sequence>
<accession>A0A067M8W4</accession>
<dbReference type="GO" id="GO:0004622">
    <property type="term" value="F:phosphatidylcholine lysophospholipase activity"/>
    <property type="evidence" value="ECO:0007669"/>
    <property type="project" value="UniProtKB-EC"/>
</dbReference>
<evidence type="ECO:0000256" key="3">
    <source>
        <dbReference type="ARBA" id="ARBA00022729"/>
    </source>
</evidence>
<reference evidence="12" key="1">
    <citation type="journal article" date="2014" name="Proc. Natl. Acad. Sci. U.S.A.">
        <title>Extensive sampling of basidiomycete genomes demonstrates inadequacy of the white-rot/brown-rot paradigm for wood decay fungi.</title>
        <authorList>
            <person name="Riley R."/>
            <person name="Salamov A.A."/>
            <person name="Brown D.W."/>
            <person name="Nagy L.G."/>
            <person name="Floudas D."/>
            <person name="Held B.W."/>
            <person name="Levasseur A."/>
            <person name="Lombard V."/>
            <person name="Morin E."/>
            <person name="Otillar R."/>
            <person name="Lindquist E.A."/>
            <person name="Sun H."/>
            <person name="LaButti K.M."/>
            <person name="Schmutz J."/>
            <person name="Jabbour D."/>
            <person name="Luo H."/>
            <person name="Baker S.E."/>
            <person name="Pisabarro A.G."/>
            <person name="Walton J.D."/>
            <person name="Blanchette R.A."/>
            <person name="Henrissat B."/>
            <person name="Martin F."/>
            <person name="Cullen D."/>
            <person name="Hibbett D.S."/>
            <person name="Grigoriev I.V."/>
        </authorList>
    </citation>
    <scope>NUCLEOTIDE SEQUENCE [LARGE SCALE GENOMIC DNA]</scope>
    <source>
        <strain evidence="12">FD-172 SS1</strain>
    </source>
</reference>
<dbReference type="PANTHER" id="PTHR10728">
    <property type="entry name" value="CYTOSOLIC PHOSPHOLIPASE A2"/>
    <property type="match status" value="1"/>
</dbReference>
<dbReference type="PANTHER" id="PTHR10728:SF33">
    <property type="entry name" value="LYSOPHOSPHOLIPASE 1-RELATED"/>
    <property type="match status" value="1"/>
</dbReference>
<dbReference type="Gene3D" id="3.40.1090.10">
    <property type="entry name" value="Cytosolic phospholipase A2 catalytic domain"/>
    <property type="match status" value="1"/>
</dbReference>
<keyword evidence="7" id="KW-0325">Glycoprotein</keyword>
<evidence type="ECO:0000256" key="4">
    <source>
        <dbReference type="ARBA" id="ARBA00022801"/>
    </source>
</evidence>
<protein>
    <recommendedName>
        <fullName evidence="2 9">Lysophospholipase</fullName>
        <ecNumber evidence="2 9">3.1.1.5</ecNumber>
    </recommendedName>
</protein>
<dbReference type="SUPFAM" id="SSF52151">
    <property type="entry name" value="FabD/lysophospholipase-like"/>
    <property type="match status" value="1"/>
</dbReference>
<dbReference type="AlphaFoldDB" id="A0A067M8W4"/>
<organism evidence="11 12">
    <name type="scientific">Botryobasidium botryosum (strain FD-172 SS1)</name>
    <dbReference type="NCBI Taxonomy" id="930990"/>
    <lineage>
        <taxon>Eukaryota</taxon>
        <taxon>Fungi</taxon>
        <taxon>Dikarya</taxon>
        <taxon>Basidiomycota</taxon>
        <taxon>Agaricomycotina</taxon>
        <taxon>Agaricomycetes</taxon>
        <taxon>Cantharellales</taxon>
        <taxon>Botryobasidiaceae</taxon>
        <taxon>Botryobasidium</taxon>
    </lineage>
</organism>
<evidence type="ECO:0000313" key="11">
    <source>
        <dbReference type="EMBL" id="KDQ08026.1"/>
    </source>
</evidence>
<dbReference type="PROSITE" id="PS51210">
    <property type="entry name" value="PLA2C"/>
    <property type="match status" value="1"/>
</dbReference>
<evidence type="ECO:0000256" key="5">
    <source>
        <dbReference type="ARBA" id="ARBA00022963"/>
    </source>
</evidence>
<keyword evidence="5 8" id="KW-0442">Lipid degradation</keyword>
<dbReference type="OrthoDB" id="4084751at2759"/>
<comment type="similarity">
    <text evidence="1 9">Belongs to the lysophospholipase family.</text>
</comment>
<keyword evidence="4 8" id="KW-0378">Hydrolase</keyword>
<feature type="domain" description="PLA2c" evidence="10">
    <location>
        <begin position="33"/>
        <end position="618"/>
    </location>
</feature>
<proteinExistence type="inferred from homology"/>
<dbReference type="EC" id="3.1.1.5" evidence="2 9"/>
<dbReference type="GO" id="GO:0004623">
    <property type="term" value="F:phospholipase A2 activity"/>
    <property type="evidence" value="ECO:0007669"/>
    <property type="project" value="TreeGrafter"/>
</dbReference>
<name>A0A067M8W4_BOTB1</name>
<dbReference type="InterPro" id="IPR002642">
    <property type="entry name" value="LysoPLipase_cat_dom"/>
</dbReference>
<dbReference type="SMART" id="SM00022">
    <property type="entry name" value="PLAc"/>
    <property type="match status" value="1"/>
</dbReference>
<evidence type="ECO:0000256" key="9">
    <source>
        <dbReference type="RuleBase" id="RU362103"/>
    </source>
</evidence>
<evidence type="ECO:0000256" key="6">
    <source>
        <dbReference type="ARBA" id="ARBA00023098"/>
    </source>
</evidence>
<dbReference type="EMBL" id="KL198096">
    <property type="protein sequence ID" value="KDQ08026.1"/>
    <property type="molecule type" value="Genomic_DNA"/>
</dbReference>
<keyword evidence="6 8" id="KW-0443">Lipid metabolism</keyword>
<dbReference type="InParanoid" id="A0A067M8W4"/>
<dbReference type="STRING" id="930990.A0A067M8W4"/>
<dbReference type="GO" id="GO:0005829">
    <property type="term" value="C:cytosol"/>
    <property type="evidence" value="ECO:0007669"/>
    <property type="project" value="TreeGrafter"/>
</dbReference>
<evidence type="ECO:0000256" key="2">
    <source>
        <dbReference type="ARBA" id="ARBA00013274"/>
    </source>
</evidence>
<dbReference type="GO" id="GO:0046475">
    <property type="term" value="P:glycerophospholipid catabolic process"/>
    <property type="evidence" value="ECO:0007669"/>
    <property type="project" value="TreeGrafter"/>
</dbReference>
<feature type="chain" id="PRO_5005103524" description="Lysophospholipase" evidence="9">
    <location>
        <begin position="22"/>
        <end position="645"/>
    </location>
</feature>
<dbReference type="Pfam" id="PF01735">
    <property type="entry name" value="PLA2_B"/>
    <property type="match status" value="1"/>
</dbReference>
<dbReference type="FunCoup" id="A0A067M8W4">
    <property type="interactions" value="216"/>
</dbReference>
<evidence type="ECO:0000256" key="8">
    <source>
        <dbReference type="PROSITE-ProRule" id="PRU00555"/>
    </source>
</evidence>
<dbReference type="Proteomes" id="UP000027195">
    <property type="component" value="Unassembled WGS sequence"/>
</dbReference>
<keyword evidence="12" id="KW-1185">Reference proteome</keyword>
<dbReference type="InterPro" id="IPR016035">
    <property type="entry name" value="Acyl_Trfase/lysoPLipase"/>
</dbReference>
<feature type="signal peptide" evidence="9">
    <location>
        <begin position="1"/>
        <end position="21"/>
    </location>
</feature>
<evidence type="ECO:0000256" key="1">
    <source>
        <dbReference type="ARBA" id="ARBA00008780"/>
    </source>
</evidence>
<evidence type="ECO:0000256" key="7">
    <source>
        <dbReference type="ARBA" id="ARBA00023180"/>
    </source>
</evidence>
<evidence type="ECO:0000313" key="12">
    <source>
        <dbReference type="Proteomes" id="UP000027195"/>
    </source>
</evidence>
<evidence type="ECO:0000259" key="10">
    <source>
        <dbReference type="PROSITE" id="PS51210"/>
    </source>
</evidence>
<comment type="catalytic activity">
    <reaction evidence="9">
        <text>a 1-acyl-sn-glycero-3-phosphocholine + H2O = sn-glycerol 3-phosphocholine + a fatty acid + H(+)</text>
        <dbReference type="Rhea" id="RHEA:15177"/>
        <dbReference type="ChEBI" id="CHEBI:15377"/>
        <dbReference type="ChEBI" id="CHEBI:15378"/>
        <dbReference type="ChEBI" id="CHEBI:16870"/>
        <dbReference type="ChEBI" id="CHEBI:28868"/>
        <dbReference type="ChEBI" id="CHEBI:58168"/>
        <dbReference type="EC" id="3.1.1.5"/>
    </reaction>
</comment>